<organism evidence="4 7">
    <name type="scientific">Adineta steineri</name>
    <dbReference type="NCBI Taxonomy" id="433720"/>
    <lineage>
        <taxon>Eukaryota</taxon>
        <taxon>Metazoa</taxon>
        <taxon>Spiralia</taxon>
        <taxon>Gnathifera</taxon>
        <taxon>Rotifera</taxon>
        <taxon>Eurotatoria</taxon>
        <taxon>Bdelloidea</taxon>
        <taxon>Adinetida</taxon>
        <taxon>Adinetidae</taxon>
        <taxon>Adineta</taxon>
    </lineage>
</organism>
<comment type="caution">
    <text evidence="4">The sequence shown here is derived from an EMBL/GenBank/DDBJ whole genome shotgun (WGS) entry which is preliminary data.</text>
</comment>
<evidence type="ECO:0000313" key="5">
    <source>
        <dbReference type="EMBL" id="CAF3762255.1"/>
    </source>
</evidence>
<name>A0A815TB59_9BILA</name>
<evidence type="ECO:0000256" key="1">
    <source>
        <dbReference type="ARBA" id="ARBA00022737"/>
    </source>
</evidence>
<dbReference type="PANTHER" id="PTHR24104:SF25">
    <property type="entry name" value="PROTEIN LIN-41"/>
    <property type="match status" value="1"/>
</dbReference>
<evidence type="ECO:0000313" key="7">
    <source>
        <dbReference type="Proteomes" id="UP000663845"/>
    </source>
</evidence>
<dbReference type="Proteomes" id="UP000663891">
    <property type="component" value="Unassembled WGS sequence"/>
</dbReference>
<dbReference type="Proteomes" id="UP000663845">
    <property type="component" value="Unassembled WGS sequence"/>
</dbReference>
<feature type="repeat" description="NHL" evidence="2">
    <location>
        <begin position="301"/>
        <end position="338"/>
    </location>
</feature>
<dbReference type="Proteomes" id="UP000663844">
    <property type="component" value="Unassembled WGS sequence"/>
</dbReference>
<dbReference type="EMBL" id="CAJNOG010002417">
    <property type="protein sequence ID" value="CAF1504069.1"/>
    <property type="molecule type" value="Genomic_DNA"/>
</dbReference>
<gene>
    <name evidence="4" type="ORF">JYZ213_LOCUS43653</name>
    <name evidence="6" type="ORF">OKA104_LOCUS25333</name>
    <name evidence="5" type="ORF">OXD698_LOCUS16089</name>
    <name evidence="3" type="ORF">VCS650_LOCUS36810</name>
</gene>
<dbReference type="CDD" id="cd05819">
    <property type="entry name" value="NHL"/>
    <property type="match status" value="1"/>
</dbReference>
<accession>A0A815TB59</accession>
<evidence type="ECO:0000313" key="6">
    <source>
        <dbReference type="EMBL" id="CAF3922145.1"/>
    </source>
</evidence>
<proteinExistence type="predicted"/>
<reference evidence="4" key="1">
    <citation type="submission" date="2021-02" db="EMBL/GenBank/DDBJ databases">
        <authorList>
            <person name="Nowell W R."/>
        </authorList>
    </citation>
    <scope>NUCLEOTIDE SEQUENCE</scope>
</reference>
<dbReference type="InterPro" id="IPR001258">
    <property type="entry name" value="NHL_repeat"/>
</dbReference>
<dbReference type="EMBL" id="CAJNON010000935">
    <property type="protein sequence ID" value="CAF1406237.1"/>
    <property type="molecule type" value="Genomic_DNA"/>
</dbReference>
<dbReference type="OrthoDB" id="6110277at2759"/>
<evidence type="ECO:0000313" key="3">
    <source>
        <dbReference type="EMBL" id="CAF1406237.1"/>
    </source>
</evidence>
<sequence>MNNNRIGVHDSGTVTSNATQPKKLFWFNENLLSSLLVQSKPKYNKWQPIGITVAGRNGHGDQSNQLHFPNGIYTDDNSTIVISENANHRIVEWKYNSKRGQTIAGGQGFGSGLNQLHFPLGVTVDKRKNAIIICDSGNYRVVRWFRQSQTSPQIRISNIDCWGVAIDKDGSIYVSNWMKNEVRRLKEGDTFGAIVAGGNGKGNLRNQLHSPADIFVDKDYSVYVSDSQNHRIMKWKKNAKEGIVVAGGNSEGNHLNQLHSPHGVIVDNLGQIIIADSQNHRIMLWCEGDTNGSIAVGENGKGKESNQLNDPRSLSFDVERNLYVADSHNHRVQKYELCNE</sequence>
<dbReference type="EMBL" id="CAJOAY010002114">
    <property type="protein sequence ID" value="CAF3922145.1"/>
    <property type="molecule type" value="Genomic_DNA"/>
</dbReference>
<dbReference type="Gene3D" id="2.120.10.30">
    <property type="entry name" value="TolB, C-terminal domain"/>
    <property type="match status" value="2"/>
</dbReference>
<dbReference type="Pfam" id="PF01436">
    <property type="entry name" value="NHL"/>
    <property type="match status" value="3"/>
</dbReference>
<dbReference type="AlphaFoldDB" id="A0A815TB59"/>
<dbReference type="PANTHER" id="PTHR24104">
    <property type="entry name" value="E3 UBIQUITIN-PROTEIN LIGASE NHLRC1-RELATED"/>
    <property type="match status" value="1"/>
</dbReference>
<keyword evidence="1" id="KW-0677">Repeat</keyword>
<dbReference type="GO" id="GO:0008270">
    <property type="term" value="F:zinc ion binding"/>
    <property type="evidence" value="ECO:0007669"/>
    <property type="project" value="UniProtKB-KW"/>
</dbReference>
<dbReference type="EMBL" id="CAJOAZ010001087">
    <property type="protein sequence ID" value="CAF3762255.1"/>
    <property type="molecule type" value="Genomic_DNA"/>
</dbReference>
<dbReference type="Proteomes" id="UP000663881">
    <property type="component" value="Unassembled WGS sequence"/>
</dbReference>
<dbReference type="PROSITE" id="PS51125">
    <property type="entry name" value="NHL"/>
    <property type="match status" value="1"/>
</dbReference>
<dbReference type="SUPFAM" id="SSF63829">
    <property type="entry name" value="Calcium-dependent phosphotriesterase"/>
    <property type="match status" value="1"/>
</dbReference>
<protein>
    <submittedName>
        <fullName evidence="4">Uncharacterized protein</fullName>
    </submittedName>
</protein>
<evidence type="ECO:0000313" key="4">
    <source>
        <dbReference type="EMBL" id="CAF1504069.1"/>
    </source>
</evidence>
<dbReference type="InterPro" id="IPR011042">
    <property type="entry name" value="6-blade_b-propeller_TolB-like"/>
</dbReference>
<evidence type="ECO:0000256" key="2">
    <source>
        <dbReference type="PROSITE-ProRule" id="PRU00504"/>
    </source>
</evidence>
<dbReference type="InterPro" id="IPR050952">
    <property type="entry name" value="TRIM-NHL_E3_ligases"/>
</dbReference>